<evidence type="ECO:0000313" key="1">
    <source>
        <dbReference type="EMBL" id="AKA61875.1"/>
    </source>
</evidence>
<name>A0A0G2SSU2_9CAUD</name>
<dbReference type="Pfam" id="PF24050">
    <property type="entry name" value="T4_Cef"/>
    <property type="match status" value="1"/>
</dbReference>
<dbReference type="RefSeq" id="YP_009195431.1">
    <property type="nucleotide sequence ID" value="NC_028762.1"/>
</dbReference>
<dbReference type="OrthoDB" id="20741at10239"/>
<organism evidence="1 2">
    <name type="scientific">Proteus phage vB_PmiM_Pm5461</name>
    <dbReference type="NCBI Taxonomy" id="1636250"/>
    <lineage>
        <taxon>Viruses</taxon>
        <taxon>Duplodnaviria</taxon>
        <taxon>Heunggongvirae</taxon>
        <taxon>Uroviricota</taxon>
        <taxon>Caudoviricetes</taxon>
        <taxon>Pantevenvirales</taxon>
        <taxon>Straboviridae</taxon>
        <taxon>Bragavirus</taxon>
        <taxon>Bragavirus pm5461</taxon>
    </lineage>
</organism>
<keyword evidence="2" id="KW-1185">Reference proteome</keyword>
<proteinExistence type="predicted"/>
<reference evidence="1 2" key="1">
    <citation type="submission" date="2015-03" db="EMBL/GenBank/DDBJ databases">
        <authorList>
            <person name="Melo L.D.R."/>
            <person name="Veiga P."/>
            <person name="Cerca N."/>
            <person name="Kropinski A.M."/>
            <person name="Azeredo J."/>
            <person name="Almeida C."/>
            <person name="Sillankorva S."/>
        </authorList>
    </citation>
    <scope>NUCLEOTIDE SEQUENCE [LARGE SCALE GENOMIC DNA]</scope>
</reference>
<evidence type="ECO:0000313" key="2">
    <source>
        <dbReference type="Proteomes" id="UP000202749"/>
    </source>
</evidence>
<gene>
    <name evidence="1" type="ORF">Pm5461_013</name>
</gene>
<sequence>MEQVITRDEFEDVLFSNTLNVVQKDSEVSHTIHLTNLYVIENNEAVAVYKRVISSCGSTAKTEFFFENLKG</sequence>
<dbReference type="InterPro" id="IPR056952">
    <property type="entry name" value="T4_Cef"/>
</dbReference>
<dbReference type="KEGG" id="vg:26622812"/>
<protein>
    <submittedName>
        <fullName evidence="1">Cef protein</fullName>
    </submittedName>
</protein>
<dbReference type="Proteomes" id="UP000202749">
    <property type="component" value="Segment"/>
</dbReference>
<accession>A0A0G2SSU2</accession>
<dbReference type="EMBL" id="KP890823">
    <property type="protein sequence ID" value="AKA61875.1"/>
    <property type="molecule type" value="Genomic_DNA"/>
</dbReference>
<dbReference type="GeneID" id="26622812"/>